<evidence type="ECO:0000313" key="6">
    <source>
        <dbReference type="Proteomes" id="UP000318538"/>
    </source>
</evidence>
<dbReference type="SUPFAM" id="SSF53335">
    <property type="entry name" value="S-adenosyl-L-methionine-dependent methyltransferases"/>
    <property type="match status" value="1"/>
</dbReference>
<dbReference type="GO" id="GO:0008168">
    <property type="term" value="F:methyltransferase activity"/>
    <property type="evidence" value="ECO:0007669"/>
    <property type="project" value="UniProtKB-KW"/>
</dbReference>
<dbReference type="RefSeq" id="WP_218933997.1">
    <property type="nucleotide sequence ID" value="NZ_CP036525.1"/>
</dbReference>
<evidence type="ECO:0000256" key="2">
    <source>
        <dbReference type="ARBA" id="ARBA00022679"/>
    </source>
</evidence>
<feature type="domain" description="Methyltransferase" evidence="4">
    <location>
        <begin position="70"/>
        <end position="168"/>
    </location>
</feature>
<reference evidence="5 6" key="1">
    <citation type="submission" date="2019-02" db="EMBL/GenBank/DDBJ databases">
        <title>Deep-cultivation of Planctomycetes and their phenomic and genomic characterization uncovers novel biology.</title>
        <authorList>
            <person name="Wiegand S."/>
            <person name="Jogler M."/>
            <person name="Boedeker C."/>
            <person name="Pinto D."/>
            <person name="Vollmers J."/>
            <person name="Rivas-Marin E."/>
            <person name="Kohn T."/>
            <person name="Peeters S.H."/>
            <person name="Heuer A."/>
            <person name="Rast P."/>
            <person name="Oberbeckmann S."/>
            <person name="Bunk B."/>
            <person name="Jeske O."/>
            <person name="Meyerdierks A."/>
            <person name="Storesund J.E."/>
            <person name="Kallscheuer N."/>
            <person name="Luecker S."/>
            <person name="Lage O.M."/>
            <person name="Pohl T."/>
            <person name="Merkel B.J."/>
            <person name="Hornburger P."/>
            <person name="Mueller R.-W."/>
            <person name="Bruemmer F."/>
            <person name="Labrenz M."/>
            <person name="Spormann A.M."/>
            <person name="Op den Camp H."/>
            <person name="Overmann J."/>
            <person name="Amann R."/>
            <person name="Jetten M.S.M."/>
            <person name="Mascher T."/>
            <person name="Medema M.H."/>
            <person name="Devos D.P."/>
            <person name="Kaster A.-K."/>
            <person name="Ovreas L."/>
            <person name="Rohde M."/>
            <person name="Galperin M.Y."/>
            <person name="Jogler C."/>
        </authorList>
    </citation>
    <scope>NUCLEOTIDE SEQUENCE [LARGE SCALE GENOMIC DNA]</scope>
    <source>
        <strain evidence="5 6">K22_7</strain>
    </source>
</reference>
<organism evidence="5 6">
    <name type="scientific">Rubripirellula lacrimiformis</name>
    <dbReference type="NCBI Taxonomy" id="1930273"/>
    <lineage>
        <taxon>Bacteria</taxon>
        <taxon>Pseudomonadati</taxon>
        <taxon>Planctomycetota</taxon>
        <taxon>Planctomycetia</taxon>
        <taxon>Pirellulales</taxon>
        <taxon>Pirellulaceae</taxon>
        <taxon>Rubripirellula</taxon>
    </lineage>
</organism>
<keyword evidence="5" id="KW-0830">Ubiquinone</keyword>
<dbReference type="PANTHER" id="PTHR43861">
    <property type="entry name" value="TRANS-ACONITATE 2-METHYLTRANSFERASE-RELATED"/>
    <property type="match status" value="1"/>
</dbReference>
<sequence>MVGNRVVGVTEDPNDTPGPIGSQSPPPIAGSRGYDRLAAVYRPLEWWMFGDDLQRGRTALLDDLPPARQILVLGDGDGRLMQQIGRQSPDAMITSVDNSKGMLEHQQRRIQDVGATDRVRFVHQDARDFPCREASVDLLVMAFFLDCFTESDIDEFLPNWIRTVRPGGHVYVAEFAVPGSGWHAVRAKLMLAAMHCFFRWTTDFQNRRLVDLDCKLESQSLRKSKCRTRNKGLIQTQIWQRAGQPTSTGCNPGVR</sequence>
<evidence type="ECO:0000256" key="1">
    <source>
        <dbReference type="ARBA" id="ARBA00022603"/>
    </source>
</evidence>
<dbReference type="KEGG" id="rlc:K227x_29800"/>
<gene>
    <name evidence="5" type="ORF">K227x_29800</name>
</gene>
<dbReference type="Gene3D" id="3.40.50.150">
    <property type="entry name" value="Vaccinia Virus protein VP39"/>
    <property type="match status" value="1"/>
</dbReference>
<dbReference type="PANTHER" id="PTHR43861:SF1">
    <property type="entry name" value="TRANS-ACONITATE 2-METHYLTRANSFERASE"/>
    <property type="match status" value="1"/>
</dbReference>
<name>A0A517NC48_9BACT</name>
<proteinExistence type="predicted"/>
<dbReference type="Proteomes" id="UP000318538">
    <property type="component" value="Chromosome"/>
</dbReference>
<evidence type="ECO:0000313" key="5">
    <source>
        <dbReference type="EMBL" id="QDT04588.1"/>
    </source>
</evidence>
<dbReference type="EMBL" id="CP036525">
    <property type="protein sequence ID" value="QDT04588.1"/>
    <property type="molecule type" value="Genomic_DNA"/>
</dbReference>
<keyword evidence="6" id="KW-1185">Reference proteome</keyword>
<evidence type="ECO:0000259" key="4">
    <source>
        <dbReference type="Pfam" id="PF13649"/>
    </source>
</evidence>
<dbReference type="GO" id="GO:0032259">
    <property type="term" value="P:methylation"/>
    <property type="evidence" value="ECO:0007669"/>
    <property type="project" value="UniProtKB-KW"/>
</dbReference>
<keyword evidence="1 5" id="KW-0489">Methyltransferase</keyword>
<keyword evidence="2 5" id="KW-0808">Transferase</keyword>
<accession>A0A517NC48</accession>
<dbReference type="CDD" id="cd02440">
    <property type="entry name" value="AdoMet_MTases"/>
    <property type="match status" value="1"/>
</dbReference>
<dbReference type="InterPro" id="IPR029063">
    <property type="entry name" value="SAM-dependent_MTases_sf"/>
</dbReference>
<evidence type="ECO:0000256" key="3">
    <source>
        <dbReference type="SAM" id="MobiDB-lite"/>
    </source>
</evidence>
<dbReference type="Pfam" id="PF13649">
    <property type="entry name" value="Methyltransf_25"/>
    <property type="match status" value="1"/>
</dbReference>
<protein>
    <submittedName>
        <fullName evidence="5">Ubiquinone/menaquinone biosynthesis methyltransferase</fullName>
    </submittedName>
</protein>
<feature type="region of interest" description="Disordered" evidence="3">
    <location>
        <begin position="1"/>
        <end position="31"/>
    </location>
</feature>
<dbReference type="InterPro" id="IPR041698">
    <property type="entry name" value="Methyltransf_25"/>
</dbReference>
<dbReference type="AlphaFoldDB" id="A0A517NC48"/>